<reference evidence="5" key="1">
    <citation type="submission" date="2023-06" db="EMBL/GenBank/DDBJ databases">
        <authorList>
            <person name="Zeman M."/>
            <person name="Kubasova T."/>
            <person name="Jahodarova E."/>
            <person name="Nykrynova M."/>
            <person name="Rychlik I."/>
        </authorList>
    </citation>
    <scope>NUCLEOTIDE SEQUENCE</scope>
    <source>
        <strain evidence="5">15_COKtk</strain>
    </source>
</reference>
<evidence type="ECO:0000256" key="2">
    <source>
        <dbReference type="SAM" id="Coils"/>
    </source>
</evidence>
<dbReference type="EC" id="3.1.3.16" evidence="5"/>
<dbReference type="EMBL" id="JAUEIR010000002">
    <property type="protein sequence ID" value="MDN0068543.1"/>
    <property type="molecule type" value="Genomic_DNA"/>
</dbReference>
<feature type="transmembrane region" description="Helical" evidence="3">
    <location>
        <begin position="21"/>
        <end position="44"/>
    </location>
</feature>
<keyword evidence="3" id="KW-0472">Membrane</keyword>
<gene>
    <name evidence="5" type="ORF">QVN40_02355</name>
</gene>
<evidence type="ECO:0000259" key="4">
    <source>
        <dbReference type="SMART" id="SM00331"/>
    </source>
</evidence>
<dbReference type="AlphaFoldDB" id="A0AAW7JRW9"/>
<sequence>MARGDEELDRTQKSDARSGRLTRRIIAAFAIFALIAVTLSAIFIHTSVRTTYLDTQANRLAQLADYAGASASQNGYDAGEDYDSWVEMGDIINRETDYEEFIARLDEVLATYNGLFEQYDQMRASQGEEAAAGLYAQASAALDEYNRYLVAQYFYSLQDMLSRMKEAYQLSDFAFIMPNGDGQTVTCVAAGVSGDESIEAGDQPFLGDVLERPRDQYPGLWQAFESGKALASLDISPDGSTYYMYVPISSVHAKLWLCVASIPAGDLNEAVMAQMVPTLAITVAVYVVCLAALLVLFRSTLVNPLLGLTRLMTEYALTHDVATATAIRSEAWPRDEVGILADRTAEMIDETEAHVENIAGLERERERVRSELEVASRIQASALPEVVPPFTGGRGFALAASMSPAKEVGGDFFDFFMVDDAHLAVVIADVSDKGVPAALFMMRAKAILKQLLMEGLEPAEAMSRANADLCHDNEQGMFVTVWLCVLDLGTRELAFACGGHNPPAYLAADGGVCWIRDRSGMVLGAFDGLPYRQFSRTMAPGDMLVLYTDGVTEAMDEQGTCFGEERLERLLADCGREQPCELVDEVLAGVHAFAGAAPQADDITVLALRCEAWPAADQAGSAADPADVVDRGDDH</sequence>
<dbReference type="SMART" id="SM00331">
    <property type="entry name" value="PP2C_SIG"/>
    <property type="match status" value="1"/>
</dbReference>
<feature type="transmembrane region" description="Helical" evidence="3">
    <location>
        <begin position="275"/>
        <end position="297"/>
    </location>
</feature>
<feature type="domain" description="PPM-type phosphatase" evidence="4">
    <location>
        <begin position="393"/>
        <end position="610"/>
    </location>
</feature>
<dbReference type="GO" id="GO:0004722">
    <property type="term" value="F:protein serine/threonine phosphatase activity"/>
    <property type="evidence" value="ECO:0007669"/>
    <property type="project" value="UniProtKB-EC"/>
</dbReference>
<keyword evidence="2" id="KW-0175">Coiled coil</keyword>
<keyword evidence="3" id="KW-1133">Transmembrane helix</keyword>
<protein>
    <submittedName>
        <fullName evidence="5">PP2C family protein-serine/threonine phosphatase</fullName>
        <ecNumber evidence="5">3.1.3.16</ecNumber>
    </submittedName>
</protein>
<dbReference type="InterPro" id="IPR036457">
    <property type="entry name" value="PPM-type-like_dom_sf"/>
</dbReference>
<comment type="caution">
    <text evidence="5">The sequence shown here is derived from an EMBL/GenBank/DDBJ whole genome shotgun (WGS) entry which is preliminary data.</text>
</comment>
<proteinExistence type="predicted"/>
<feature type="coiled-coil region" evidence="2">
    <location>
        <begin position="351"/>
        <end position="378"/>
    </location>
</feature>
<dbReference type="SUPFAM" id="SSF81606">
    <property type="entry name" value="PP2C-like"/>
    <property type="match status" value="1"/>
</dbReference>
<evidence type="ECO:0000256" key="3">
    <source>
        <dbReference type="SAM" id="Phobius"/>
    </source>
</evidence>
<dbReference type="Pfam" id="PF07228">
    <property type="entry name" value="SpoIIE"/>
    <property type="match status" value="1"/>
</dbReference>
<dbReference type="Gene3D" id="6.10.340.10">
    <property type="match status" value="1"/>
</dbReference>
<dbReference type="RefSeq" id="WP_289826632.1">
    <property type="nucleotide sequence ID" value="NZ_JAUEIR010000002.1"/>
</dbReference>
<dbReference type="InterPro" id="IPR001932">
    <property type="entry name" value="PPM-type_phosphatase-like_dom"/>
</dbReference>
<dbReference type="Proteomes" id="UP001168505">
    <property type="component" value="Unassembled WGS sequence"/>
</dbReference>
<evidence type="ECO:0000313" key="6">
    <source>
        <dbReference type="Proteomes" id="UP001168505"/>
    </source>
</evidence>
<dbReference type="PANTHER" id="PTHR43156:SF2">
    <property type="entry name" value="STAGE II SPORULATION PROTEIN E"/>
    <property type="match status" value="1"/>
</dbReference>
<organism evidence="5 6">
    <name type="scientific">Collinsella ihumii</name>
    <dbReference type="NCBI Taxonomy" id="1720204"/>
    <lineage>
        <taxon>Bacteria</taxon>
        <taxon>Bacillati</taxon>
        <taxon>Actinomycetota</taxon>
        <taxon>Coriobacteriia</taxon>
        <taxon>Coriobacteriales</taxon>
        <taxon>Coriobacteriaceae</taxon>
        <taxon>Collinsella</taxon>
    </lineage>
</organism>
<reference evidence="5" key="2">
    <citation type="submission" date="2023-08" db="EMBL/GenBank/DDBJ databases">
        <title>Identification and characterization of horizontal gene transfer across gut microbiota members of farm animals based on homology search.</title>
        <authorList>
            <person name="Schwarzerova J."/>
            <person name="Nykrynova M."/>
            <person name="Jureckova K."/>
            <person name="Cejkova D."/>
            <person name="Rychlik I."/>
        </authorList>
    </citation>
    <scope>NUCLEOTIDE SEQUENCE</scope>
    <source>
        <strain evidence="5">15_COKtk</strain>
    </source>
</reference>
<keyword evidence="3" id="KW-0812">Transmembrane</keyword>
<accession>A0AAW7JRW9</accession>
<dbReference type="InterPro" id="IPR052016">
    <property type="entry name" value="Bact_Sigma-Reg"/>
</dbReference>
<evidence type="ECO:0000256" key="1">
    <source>
        <dbReference type="ARBA" id="ARBA00022801"/>
    </source>
</evidence>
<dbReference type="PANTHER" id="PTHR43156">
    <property type="entry name" value="STAGE II SPORULATION PROTEIN E-RELATED"/>
    <property type="match status" value="1"/>
</dbReference>
<evidence type="ECO:0000313" key="5">
    <source>
        <dbReference type="EMBL" id="MDN0068543.1"/>
    </source>
</evidence>
<dbReference type="Gene3D" id="3.60.40.10">
    <property type="entry name" value="PPM-type phosphatase domain"/>
    <property type="match status" value="1"/>
</dbReference>
<keyword evidence="1 5" id="KW-0378">Hydrolase</keyword>
<name>A0AAW7JRW9_9ACTN</name>